<name>A0A8H9MEH6_9PSEU</name>
<reference evidence="2" key="1">
    <citation type="journal article" date="2014" name="Int. J. Syst. Evol. Microbiol.">
        <title>Complete genome sequence of Corynebacterium casei LMG S-19264T (=DSM 44701T), isolated from a smear-ripened cheese.</title>
        <authorList>
            <consortium name="US DOE Joint Genome Institute (JGI-PGF)"/>
            <person name="Walter F."/>
            <person name="Albersmeier A."/>
            <person name="Kalinowski J."/>
            <person name="Ruckert C."/>
        </authorList>
    </citation>
    <scope>NUCLEOTIDE SEQUENCE</scope>
    <source>
        <strain evidence="2">CGMCC 4.7679</strain>
    </source>
</reference>
<feature type="compositionally biased region" description="Polar residues" evidence="1">
    <location>
        <begin position="15"/>
        <end position="36"/>
    </location>
</feature>
<gene>
    <name evidence="2" type="ORF">GCM10017566_59770</name>
</gene>
<evidence type="ECO:0000313" key="2">
    <source>
        <dbReference type="EMBL" id="GHF77596.1"/>
    </source>
</evidence>
<sequence>MTDFRLTGQDRQGLGQITLQHDDSGTTPASLLRSVSQTPPKWEQTLLLDFTMTIEDPPERQNEPLVLTTKDPGKLVGQLTQFPPRGDLYKLQNPIDLVLPDNPDETIASIEKFPVKVAG</sequence>
<dbReference type="Proteomes" id="UP000658656">
    <property type="component" value="Unassembled WGS sequence"/>
</dbReference>
<organism evidence="2 3">
    <name type="scientific">Amycolatopsis bartoniae</name>
    <dbReference type="NCBI Taxonomy" id="941986"/>
    <lineage>
        <taxon>Bacteria</taxon>
        <taxon>Bacillati</taxon>
        <taxon>Actinomycetota</taxon>
        <taxon>Actinomycetes</taxon>
        <taxon>Pseudonocardiales</taxon>
        <taxon>Pseudonocardiaceae</taxon>
        <taxon>Amycolatopsis</taxon>
    </lineage>
</organism>
<dbReference type="RefSeq" id="WP_221216354.1">
    <property type="nucleotide sequence ID" value="NZ_BNAV01000012.1"/>
</dbReference>
<reference evidence="2" key="2">
    <citation type="submission" date="2020-09" db="EMBL/GenBank/DDBJ databases">
        <authorList>
            <person name="Sun Q."/>
            <person name="Zhou Y."/>
        </authorList>
    </citation>
    <scope>NUCLEOTIDE SEQUENCE</scope>
    <source>
        <strain evidence="2">CGMCC 4.7679</strain>
    </source>
</reference>
<evidence type="ECO:0000256" key="1">
    <source>
        <dbReference type="SAM" id="MobiDB-lite"/>
    </source>
</evidence>
<accession>A0A8H9MEH6</accession>
<proteinExistence type="predicted"/>
<dbReference type="EMBL" id="BNAV01000012">
    <property type="protein sequence ID" value="GHF77596.1"/>
    <property type="molecule type" value="Genomic_DNA"/>
</dbReference>
<evidence type="ECO:0000313" key="3">
    <source>
        <dbReference type="Proteomes" id="UP000658656"/>
    </source>
</evidence>
<keyword evidence="3" id="KW-1185">Reference proteome</keyword>
<feature type="region of interest" description="Disordered" evidence="1">
    <location>
        <begin position="1"/>
        <end position="36"/>
    </location>
</feature>
<protein>
    <submittedName>
        <fullName evidence="2">Uncharacterized protein</fullName>
    </submittedName>
</protein>
<dbReference type="AlphaFoldDB" id="A0A8H9MEH6"/>
<comment type="caution">
    <text evidence="2">The sequence shown here is derived from an EMBL/GenBank/DDBJ whole genome shotgun (WGS) entry which is preliminary data.</text>
</comment>